<keyword evidence="3" id="KW-0460">Magnesium</keyword>
<keyword evidence="5" id="KW-1133">Transmembrane helix</keyword>
<feature type="binding site" evidence="3">
    <location>
        <position position="375"/>
    </location>
    <ligand>
        <name>CTP</name>
        <dbReference type="ChEBI" id="CHEBI:37563"/>
    </ligand>
</feature>
<dbReference type="SUPFAM" id="SSF52507">
    <property type="entry name" value="Homo-oligomeric flavin-containing Cys decarboxylases, HFCD"/>
    <property type="match status" value="1"/>
</dbReference>
<evidence type="ECO:0000259" key="6">
    <source>
        <dbReference type="Pfam" id="PF02441"/>
    </source>
</evidence>
<dbReference type="GO" id="GO:0004633">
    <property type="term" value="F:phosphopantothenoylcysteine decarboxylase activity"/>
    <property type="evidence" value="ECO:0007669"/>
    <property type="project" value="UniProtKB-UniRule"/>
</dbReference>
<organism evidence="8 9">
    <name type="scientific">Alteromonas naphthalenivorans</name>
    <dbReference type="NCBI Taxonomy" id="715451"/>
    <lineage>
        <taxon>Bacteria</taxon>
        <taxon>Pseudomonadati</taxon>
        <taxon>Pseudomonadota</taxon>
        <taxon>Gammaproteobacteria</taxon>
        <taxon>Alteromonadales</taxon>
        <taxon>Alteromonadaceae</taxon>
        <taxon>Alteromonas/Salinimonas group</taxon>
        <taxon>Alteromonas</taxon>
    </lineage>
</organism>
<dbReference type="EMBL" id="CP002339">
    <property type="protein sequence ID" value="AEF05245.1"/>
    <property type="molecule type" value="Genomic_DNA"/>
</dbReference>
<dbReference type="Pfam" id="PF04127">
    <property type="entry name" value="DFP"/>
    <property type="match status" value="1"/>
</dbReference>
<dbReference type="Gene3D" id="3.40.50.1950">
    <property type="entry name" value="Flavin prenyltransferase-like"/>
    <property type="match status" value="1"/>
</dbReference>
<dbReference type="Gene3D" id="3.40.50.10300">
    <property type="entry name" value="CoaB-like"/>
    <property type="match status" value="1"/>
</dbReference>
<dbReference type="AlphaFoldDB" id="F5Z612"/>
<feature type="binding site" evidence="3">
    <location>
        <begin position="339"/>
        <end position="342"/>
    </location>
    <ligand>
        <name>CTP</name>
        <dbReference type="ChEBI" id="CHEBI:37563"/>
    </ligand>
</feature>
<proteinExistence type="inferred from homology"/>
<feature type="binding site" evidence="3">
    <location>
        <position position="357"/>
    </location>
    <ligand>
        <name>CTP</name>
        <dbReference type="ChEBI" id="CHEBI:37563"/>
    </ligand>
</feature>
<comment type="caution">
    <text evidence="3">Lacks conserved residue(s) required for the propagation of feature annotation.</text>
</comment>
<feature type="binding site" evidence="3">
    <location>
        <position position="323"/>
    </location>
    <ligand>
        <name>CTP</name>
        <dbReference type="ChEBI" id="CHEBI:37563"/>
    </ligand>
</feature>
<name>F5Z612_ALTNA</name>
<dbReference type="Proteomes" id="UP000000683">
    <property type="component" value="Chromosome"/>
</dbReference>
<feature type="region of interest" description="Phosphopantothenoylcysteine decarboxylase" evidence="3">
    <location>
        <begin position="1"/>
        <end position="224"/>
    </location>
</feature>
<dbReference type="InterPro" id="IPR035929">
    <property type="entry name" value="CoaB-like_sf"/>
</dbReference>
<evidence type="ECO:0000256" key="1">
    <source>
        <dbReference type="ARBA" id="ARBA00022793"/>
    </source>
</evidence>
<dbReference type="GO" id="GO:0015937">
    <property type="term" value="P:coenzyme A biosynthetic process"/>
    <property type="evidence" value="ECO:0007669"/>
    <property type="project" value="UniProtKB-UniRule"/>
</dbReference>
<comment type="cofactor">
    <cofactor evidence="3">
        <name>Mg(2+)</name>
        <dbReference type="ChEBI" id="CHEBI:18420"/>
    </cofactor>
</comment>
<evidence type="ECO:0000313" key="9">
    <source>
        <dbReference type="Proteomes" id="UP000000683"/>
    </source>
</evidence>
<evidence type="ECO:0000313" key="8">
    <source>
        <dbReference type="EMBL" id="AEF05245.1"/>
    </source>
</evidence>
<feature type="region of interest" description="Phosphopantothenate--cysteine ligase" evidence="3">
    <location>
        <begin position="225"/>
        <end position="437"/>
    </location>
</feature>
<comment type="function">
    <text evidence="3">Catalyzes two sequential steps in the biosynthesis of coenzyme A. In the first step cysteine is conjugated to 4'-phosphopantothenate to form 4-phosphopantothenoylcysteine. In the second step the latter compound is decarboxylated to form 4'-phosphopantotheine.</text>
</comment>
<dbReference type="InterPro" id="IPR036551">
    <property type="entry name" value="Flavin_trans-like"/>
</dbReference>
<feature type="domain" description="DNA/pantothenate metabolism flavoprotein C-terminal" evidence="7">
    <location>
        <begin position="220"/>
        <end position="427"/>
    </location>
</feature>
<keyword evidence="3 4" id="KW-0288">FMN</keyword>
<dbReference type="GO" id="GO:0004632">
    <property type="term" value="F:phosphopantothenate--cysteine ligase activity"/>
    <property type="evidence" value="ECO:0007669"/>
    <property type="project" value="UniProtKB-UniRule"/>
</dbReference>
<keyword evidence="1 3" id="KW-0210">Decarboxylase</keyword>
<feature type="binding site" evidence="3">
    <location>
        <position position="313"/>
    </location>
    <ligand>
        <name>CTP</name>
        <dbReference type="ChEBI" id="CHEBI:37563"/>
    </ligand>
</feature>
<evidence type="ECO:0000256" key="2">
    <source>
        <dbReference type="ARBA" id="ARBA00023239"/>
    </source>
</evidence>
<dbReference type="NCBIfam" id="TIGR00521">
    <property type="entry name" value="coaBC_dfp"/>
    <property type="match status" value="1"/>
</dbReference>
<dbReference type="InterPro" id="IPR005252">
    <property type="entry name" value="CoaBC"/>
</dbReference>
<dbReference type="EC" id="4.1.1.36" evidence="3"/>
<comment type="catalytic activity">
    <reaction evidence="3 4">
        <text>N-[(R)-4-phosphopantothenoyl]-L-cysteine + H(+) = (R)-4'-phosphopantetheine + CO2</text>
        <dbReference type="Rhea" id="RHEA:16793"/>
        <dbReference type="ChEBI" id="CHEBI:15378"/>
        <dbReference type="ChEBI" id="CHEBI:16526"/>
        <dbReference type="ChEBI" id="CHEBI:59458"/>
        <dbReference type="ChEBI" id="CHEBI:61723"/>
        <dbReference type="EC" id="4.1.1.36"/>
    </reaction>
</comment>
<keyword evidence="3" id="KW-0479">Metal-binding</keyword>
<feature type="transmembrane region" description="Helical" evidence="5">
    <location>
        <begin position="7"/>
        <end position="26"/>
    </location>
</feature>
<evidence type="ECO:0000256" key="3">
    <source>
        <dbReference type="HAMAP-Rule" id="MF_02225"/>
    </source>
</evidence>
<dbReference type="HAMAP" id="MF_02225">
    <property type="entry name" value="CoaBC"/>
    <property type="match status" value="1"/>
</dbReference>
<evidence type="ECO:0000259" key="7">
    <source>
        <dbReference type="Pfam" id="PF04127"/>
    </source>
</evidence>
<comment type="similarity">
    <text evidence="3 4">In the C-terminal section; belongs to the PPC synthetase family.</text>
</comment>
<keyword evidence="9" id="KW-1185">Reference proteome</keyword>
<reference evidence="8 9" key="1">
    <citation type="journal article" date="2011" name="J. Bacteriol.">
        <title>Complete genome sequence of the polycyclic aromatic hydrocarbon-degrading bacterium Alteromonas sp. strain SN2.</title>
        <authorList>
            <person name="Jin H.M."/>
            <person name="Jeong H."/>
            <person name="Moon E.J."/>
            <person name="Math R.K."/>
            <person name="Lee K."/>
            <person name="Kim H.J."/>
            <person name="Jeon C.O."/>
            <person name="Oh T.K."/>
            <person name="Kim J.F."/>
        </authorList>
    </citation>
    <scope>NUCLEOTIDE SEQUENCE [LARGE SCALE GENOMIC DNA]</scope>
    <source>
        <strain evidence="9">JCM 17741 / KACC 18427 / KCTC 11700BP / SN2</strain>
    </source>
</reference>
<comment type="cofactor">
    <cofactor evidence="3">
        <name>FMN</name>
        <dbReference type="ChEBI" id="CHEBI:58210"/>
    </cofactor>
    <text evidence="3">Binds 1 FMN per subunit.</text>
</comment>
<comment type="function">
    <text evidence="4">Catalyzes two steps in the biosynthesis of coenzyme A. In the first step cysteine is conjugated to 4'-phosphopantothenate to form 4-phosphopantothenoylcysteine, in the latter compound is decarboxylated to form 4'-phosphopantotheine.</text>
</comment>
<dbReference type="HOGENOM" id="CLU_033319_0_1_6"/>
<comment type="pathway">
    <text evidence="3 4">Cofactor biosynthesis; coenzyme A biosynthesis; CoA from (R)-pantothenate: step 3/5.</text>
</comment>
<feature type="binding site" evidence="3">
    <location>
        <position position="371"/>
    </location>
    <ligand>
        <name>CTP</name>
        <dbReference type="ChEBI" id="CHEBI:37563"/>
    </ligand>
</feature>
<feature type="domain" description="Flavoprotein" evidence="6">
    <location>
        <begin position="38"/>
        <end position="209"/>
    </location>
</feature>
<dbReference type="SUPFAM" id="SSF102645">
    <property type="entry name" value="CoaB-like"/>
    <property type="match status" value="1"/>
</dbReference>
<dbReference type="InterPro" id="IPR007085">
    <property type="entry name" value="DNA/pantothenate-metab_flavo_C"/>
</dbReference>
<sequence>MVRVKRRAYFCSATAKIAIMIVLGYVKNDVSNMSLANKNILLGVSGGIAAYKTPDLVRKLTALGANVRVVLTDSAAEFVSPLSLQAVSGNPVHQHLLDPAAEAAMGHIELAKWADVLLIAPATANIMAKLAHGLADDLLTTLYLATEAKIFIAPAMNQQMWKATATQVNLGILTQHGALFIGPADGEQACGDVGSGRMVEPVEIASAISRSLGTSNDKILSGKHLLITAGPTREPLDPVRYISNHSSGKMGFAIADMAVKAGADVTLIAGPVNLPTPDGCKRIDVTTADEMLVACEQAVSQCDIFVATAAVADYKAVQVAENKIKKIGDELTLTFVKNPDILATIATRTDKPFCVGFAAESQDVELYARGKLKNKKLDMIAANDITADGLGFNSDNNALHVIWDDGDKHLPATTKPKLAEALLLLIANRFNSKNIVQ</sequence>
<dbReference type="Pfam" id="PF02441">
    <property type="entry name" value="Flavoprotein"/>
    <property type="match status" value="1"/>
</dbReference>
<comment type="pathway">
    <text evidence="3 4">Cofactor biosynthesis; coenzyme A biosynthesis; CoA from (R)-pantothenate: step 2/5.</text>
</comment>
<evidence type="ECO:0000256" key="5">
    <source>
        <dbReference type="SAM" id="Phobius"/>
    </source>
</evidence>
<dbReference type="PANTHER" id="PTHR14359:SF6">
    <property type="entry name" value="PHOSPHOPANTOTHENOYLCYSTEINE DECARBOXYLASE"/>
    <property type="match status" value="1"/>
</dbReference>
<gene>
    <name evidence="3" type="primary">coaBC</name>
    <name evidence="8" type="ordered locus">ambt_18760</name>
</gene>
<dbReference type="InterPro" id="IPR003382">
    <property type="entry name" value="Flavoprotein"/>
</dbReference>
<dbReference type="GO" id="GO:0015941">
    <property type="term" value="P:pantothenate catabolic process"/>
    <property type="evidence" value="ECO:0007669"/>
    <property type="project" value="InterPro"/>
</dbReference>
<keyword evidence="3 4" id="KW-0436">Ligase</keyword>
<dbReference type="GO" id="GO:0071513">
    <property type="term" value="C:phosphopantothenoylcysteine decarboxylase complex"/>
    <property type="evidence" value="ECO:0007669"/>
    <property type="project" value="TreeGrafter"/>
</dbReference>
<dbReference type="GO" id="GO:0010181">
    <property type="term" value="F:FMN binding"/>
    <property type="evidence" value="ECO:0007669"/>
    <property type="project" value="UniProtKB-UniRule"/>
</dbReference>
<keyword evidence="3" id="KW-0511">Multifunctional enzyme</keyword>
<dbReference type="KEGG" id="alt:ambt_18760"/>
<comment type="similarity">
    <text evidence="3 4">In the N-terminal section; belongs to the HFCD (homo-oligomeric flavin containing Cys decarboxylase) superfamily.</text>
</comment>
<dbReference type="eggNOG" id="COG0452">
    <property type="taxonomic scope" value="Bacteria"/>
</dbReference>
<accession>F5Z612</accession>
<evidence type="ECO:0000256" key="4">
    <source>
        <dbReference type="RuleBase" id="RU364078"/>
    </source>
</evidence>
<comment type="catalytic activity">
    <reaction evidence="3 4">
        <text>(R)-4'-phosphopantothenate + L-cysteine + CTP = N-[(R)-4-phosphopantothenoyl]-L-cysteine + CMP + diphosphate + H(+)</text>
        <dbReference type="Rhea" id="RHEA:19397"/>
        <dbReference type="ChEBI" id="CHEBI:10986"/>
        <dbReference type="ChEBI" id="CHEBI:15378"/>
        <dbReference type="ChEBI" id="CHEBI:33019"/>
        <dbReference type="ChEBI" id="CHEBI:35235"/>
        <dbReference type="ChEBI" id="CHEBI:37563"/>
        <dbReference type="ChEBI" id="CHEBI:59458"/>
        <dbReference type="ChEBI" id="CHEBI:60377"/>
        <dbReference type="EC" id="6.3.2.5"/>
    </reaction>
</comment>
<dbReference type="EC" id="6.3.2.5" evidence="3"/>
<keyword evidence="3 4" id="KW-0285">Flavoprotein</keyword>
<dbReference type="PANTHER" id="PTHR14359">
    <property type="entry name" value="HOMO-OLIGOMERIC FLAVIN CONTAINING CYS DECARBOXYLASE FAMILY"/>
    <property type="match status" value="1"/>
</dbReference>
<keyword evidence="5" id="KW-0812">Transmembrane</keyword>
<feature type="active site" description="Proton donor" evidence="3">
    <location>
        <position position="190"/>
    </location>
</feature>
<keyword evidence="5" id="KW-0472">Membrane</keyword>
<dbReference type="UniPathway" id="UPA00241">
    <property type="reaction ID" value="UER00353"/>
</dbReference>
<keyword evidence="2 3" id="KW-0456">Lyase</keyword>
<protein>
    <recommendedName>
        <fullName evidence="3">Coenzyme A biosynthesis bifunctional protein CoaBC</fullName>
    </recommendedName>
    <alternativeName>
        <fullName evidence="3">DNA/pantothenate metabolism flavoprotein</fullName>
    </alternativeName>
    <alternativeName>
        <fullName evidence="3">Phosphopantothenoylcysteine synthetase/decarboxylase</fullName>
        <shortName evidence="3">PPCS-PPCDC</shortName>
    </alternativeName>
    <domain>
        <recommendedName>
            <fullName evidence="3">Phosphopantothenoylcysteine decarboxylase</fullName>
            <shortName evidence="3">PPC decarboxylase</shortName>
            <shortName evidence="3">PPC-DC</shortName>
            <ecNumber evidence="3">4.1.1.36</ecNumber>
        </recommendedName>
        <alternativeName>
            <fullName evidence="3">CoaC</fullName>
        </alternativeName>
    </domain>
    <domain>
        <recommendedName>
            <fullName evidence="3">Phosphopantothenate--cysteine ligase</fullName>
            <ecNumber evidence="3">6.3.2.5</ecNumber>
        </recommendedName>
        <alternativeName>
            <fullName evidence="3">CoaB</fullName>
        </alternativeName>
        <alternativeName>
            <fullName evidence="3">Phosphopantothenoylcysteine synthetase</fullName>
            <shortName evidence="3">PPC synthetase</shortName>
            <shortName evidence="3">PPC-S</shortName>
        </alternativeName>
    </domain>
</protein>
<dbReference type="GO" id="GO:0046872">
    <property type="term" value="F:metal ion binding"/>
    <property type="evidence" value="ECO:0007669"/>
    <property type="project" value="UniProtKB-KW"/>
</dbReference>